<dbReference type="EMBL" id="SULG01000161">
    <property type="protein sequence ID" value="TLD39939.1"/>
    <property type="molecule type" value="Genomic_DNA"/>
</dbReference>
<proteinExistence type="predicted"/>
<evidence type="ECO:0000313" key="2">
    <source>
        <dbReference type="Proteomes" id="UP000319783"/>
    </source>
</evidence>
<protein>
    <submittedName>
        <fullName evidence="1">Uncharacterized protein</fullName>
    </submittedName>
</protein>
<dbReference type="Proteomes" id="UP000319783">
    <property type="component" value="Unassembled WGS sequence"/>
</dbReference>
<name>A0A533Q748_9BACT</name>
<evidence type="ECO:0000313" key="1">
    <source>
        <dbReference type="EMBL" id="TLD39939.1"/>
    </source>
</evidence>
<accession>A0A533Q748</accession>
<gene>
    <name evidence="1" type="ORF">JETT_3793</name>
</gene>
<dbReference type="AlphaFoldDB" id="A0A533Q748"/>
<organism evidence="1 2">
    <name type="scientific">Candidatus Jettenia ecosi</name>
    <dbReference type="NCBI Taxonomy" id="2494326"/>
    <lineage>
        <taxon>Bacteria</taxon>
        <taxon>Pseudomonadati</taxon>
        <taxon>Planctomycetota</taxon>
        <taxon>Candidatus Brocadiia</taxon>
        <taxon>Candidatus Brocadiales</taxon>
        <taxon>Candidatus Brocadiaceae</taxon>
        <taxon>Candidatus Jettenia</taxon>
    </lineage>
</organism>
<reference evidence="1 2" key="1">
    <citation type="submission" date="2019-04" db="EMBL/GenBank/DDBJ databases">
        <title>Genome of a novel bacterium Candidatus Jettenia ecosi reconstructed from metagenome of an anammox bioreactor.</title>
        <authorList>
            <person name="Mardanov A.V."/>
            <person name="Beletsky A.V."/>
            <person name="Ravin N.V."/>
            <person name="Botchkova E.A."/>
            <person name="Litti Y.V."/>
            <person name="Nozhevnikova A.N."/>
        </authorList>
    </citation>
    <scope>NUCLEOTIDE SEQUENCE [LARGE SCALE GENOMIC DNA]</scope>
    <source>
        <strain evidence="1">J2</strain>
    </source>
</reference>
<sequence length="105" mass="12404">MAIQKRKSVKDIKTHAGIVNKRFLPHEAYMRITTLEMERVHRIREMESARQRIKTVTDRIKEIDIEKNILLDRIKATTESFPVNTKASIKTDDIARDNRGQLLRY</sequence>
<comment type="caution">
    <text evidence="1">The sequence shown here is derived from an EMBL/GenBank/DDBJ whole genome shotgun (WGS) entry which is preliminary data.</text>
</comment>